<evidence type="ECO:0000256" key="3">
    <source>
        <dbReference type="ARBA" id="ARBA00022722"/>
    </source>
</evidence>
<dbReference type="SUPFAM" id="SSF53098">
    <property type="entry name" value="Ribonuclease H-like"/>
    <property type="match status" value="1"/>
</dbReference>
<evidence type="ECO:0000256" key="1">
    <source>
        <dbReference type="ARBA" id="ARBA00022679"/>
    </source>
</evidence>
<keyword evidence="4" id="KW-0255">Endonuclease</keyword>
<evidence type="ECO:0000256" key="4">
    <source>
        <dbReference type="ARBA" id="ARBA00022759"/>
    </source>
</evidence>
<organism evidence="9 10">
    <name type="scientific">Grifola frondosa</name>
    <name type="common">Maitake</name>
    <name type="synonym">Polyporus frondosus</name>
    <dbReference type="NCBI Taxonomy" id="5627"/>
    <lineage>
        <taxon>Eukaryota</taxon>
        <taxon>Fungi</taxon>
        <taxon>Dikarya</taxon>
        <taxon>Basidiomycota</taxon>
        <taxon>Agaricomycotina</taxon>
        <taxon>Agaricomycetes</taxon>
        <taxon>Polyporales</taxon>
        <taxon>Grifolaceae</taxon>
        <taxon>Grifola</taxon>
    </lineage>
</organism>
<keyword evidence="10" id="KW-1185">Reference proteome</keyword>
<dbReference type="CDD" id="cd09274">
    <property type="entry name" value="RNase_HI_RT_Ty3"/>
    <property type="match status" value="1"/>
</dbReference>
<dbReference type="GO" id="GO:0015074">
    <property type="term" value="P:DNA integration"/>
    <property type="evidence" value="ECO:0007669"/>
    <property type="project" value="InterPro"/>
</dbReference>
<dbReference type="PANTHER" id="PTHR37984">
    <property type="entry name" value="PROTEIN CBG26694"/>
    <property type="match status" value="1"/>
</dbReference>
<dbReference type="InterPro" id="IPR001584">
    <property type="entry name" value="Integrase_cat-core"/>
</dbReference>
<keyword evidence="3" id="KW-0540">Nuclease</keyword>
<name>A0A1C7LPE5_GRIFR</name>
<feature type="domain" description="Integrase catalytic" evidence="8">
    <location>
        <begin position="973"/>
        <end position="1158"/>
    </location>
</feature>
<keyword evidence="5" id="KW-0378">Hydrolase</keyword>
<dbReference type="OrthoDB" id="2919534at2759"/>
<evidence type="ECO:0000259" key="8">
    <source>
        <dbReference type="PROSITE" id="PS50994"/>
    </source>
</evidence>
<dbReference type="Gene3D" id="3.30.70.270">
    <property type="match status" value="2"/>
</dbReference>
<dbReference type="CDD" id="cd01647">
    <property type="entry name" value="RT_LTR"/>
    <property type="match status" value="1"/>
</dbReference>
<sequence>MYLPDSTIINFYDLYSVESQRLTAPNIGLLESKPFVHHLALHSPTGEIVRVKGLFDDGAMISVMSTDLWTIVKHRLGPAQPSTRKLRMADGFIVPSEGSWTGTVHLGGTHTRGAFEIFPSGGAWSFLVGKPLLQAFHAIHNYDSDTLLIPTSSGQCTLQNQLGQTPDTTALAAAGLSLALDIKVYSSIIVDTISSSSIESSAELTQIVDCPPCTNQTKPDHITLPDSTSAFVITATEPIANPSLPPQLQPNVHRRTYVEEVEDEDAQPLPQYHMNAHIPPVPTSKPIPEAANTHHQGAEPTTHALRRTRQIRWPALFVAGRRYARKRRHIWYKHTLRNSTPTTATTTAAPLNDDNLWYIGPDAPLPDPTEDAEFSINHISSQAPSLPFTRLTDPFNPQRISAILDAVTIGADLTNTQLTGVIAQCDPSQVKCVSSITLAQKAHEGNGLPLAELQHRVNDQCVAAGLPPYFDLPERPPPPESTTQPLPNAEPKWRICQNFAEINRVTEIAPMPQGDVRGKQQALSGHRWLCTFDFASGFYAVTVAEESRPYTCFYVEGRGYFWCIKMPFGLTGAPSTFAHMTGIHLHDFLADGTMELFVDDGASADDDFDSLISKLRRIFTRIRDRRMSLSPSKSQFFVTDAVFTGASVGPSGVTADHAKLTAIVDWQPPKNALNLNSFLGLTGHFRDLIKDYAKIEAPLRNLLREVDLPKTYSKTTYRRILTNHVLAERWTDAHTDSFLTLKTILTSEPVLRRFGAVLTQRFQTVLPNGRTVEHLHPIAFASKRTSRTEEKYKPFLLEFAALKFALDKFSDIIWGFPIEIETDCQALRDVLINDKLNAAHARWRDSILAHQIVDVRHVPGRLNVVADGISRVGEGSPRTSTDGSTWTVSEDWESSLGLIQDIFQIDDEHTALLTRFQNEPLFLEVIQALLDLDTDTDSRRLRRAQHRASQYMLDNAKLWKLTTGPTPRARSRVECVPQTEAVELARQQHQNGGHWGRDSIKIALLDRICSPHLDQSIIKAIQECGQCKNFARLQQIFRAYIPPETFMSDGGSHFDNNDVRDTCTSWHVRTHIVAAYSPWINGLVEGTNKLLLHILQRLCAPDLNDADINAATWDTLPGHWPDRLDEALQALNTPYPLILTRPPTGDATEPVEPDAIALHLAYAAQQCLDGCDAIVAHASKRKAAFDRRVQRTKPGEVIFIPGSLIQVYRSDLETTLSTARKLLRAGRNLDALSNASRTPINLQPLMVFPLTGPFTHAGCVVTTLIPIPNLPLMRRGRRAASENAWIDVADTD</sequence>
<dbReference type="STRING" id="5627.A0A1C7LPE5"/>
<dbReference type="Gene3D" id="3.30.420.10">
    <property type="entry name" value="Ribonuclease H-like superfamily/Ribonuclease H"/>
    <property type="match status" value="1"/>
</dbReference>
<dbReference type="Gene3D" id="1.10.340.70">
    <property type="match status" value="1"/>
</dbReference>
<dbReference type="Gene3D" id="3.10.10.10">
    <property type="entry name" value="HIV Type 1 Reverse Transcriptase, subunit A, domain 1"/>
    <property type="match status" value="1"/>
</dbReference>
<reference evidence="9 10" key="1">
    <citation type="submission" date="2016-03" db="EMBL/GenBank/DDBJ databases">
        <title>Whole genome sequencing of Grifola frondosa 9006-11.</title>
        <authorList>
            <person name="Min B."/>
            <person name="Park H."/>
            <person name="Kim J.-G."/>
            <person name="Cho H."/>
            <person name="Oh Y.-L."/>
            <person name="Kong W.-S."/>
            <person name="Choi I.-G."/>
        </authorList>
    </citation>
    <scope>NUCLEOTIDE SEQUENCE [LARGE SCALE GENOMIC DNA]</scope>
    <source>
        <strain evidence="9 10">9006-11</strain>
    </source>
</reference>
<keyword evidence="6" id="KW-0694">RNA-binding</keyword>
<proteinExistence type="predicted"/>
<evidence type="ECO:0000313" key="10">
    <source>
        <dbReference type="Proteomes" id="UP000092993"/>
    </source>
</evidence>
<dbReference type="SUPFAM" id="SSF56672">
    <property type="entry name" value="DNA/RNA polymerases"/>
    <property type="match status" value="1"/>
</dbReference>
<dbReference type="InterPro" id="IPR012337">
    <property type="entry name" value="RNaseH-like_sf"/>
</dbReference>
<evidence type="ECO:0000256" key="2">
    <source>
        <dbReference type="ARBA" id="ARBA00022695"/>
    </source>
</evidence>
<dbReference type="Proteomes" id="UP000092993">
    <property type="component" value="Unassembled WGS sequence"/>
</dbReference>
<dbReference type="OMA" id="SSWRICH"/>
<dbReference type="InterPro" id="IPR036397">
    <property type="entry name" value="RNaseH_sf"/>
</dbReference>
<dbReference type="InterPro" id="IPR043128">
    <property type="entry name" value="Rev_trsase/Diguanyl_cyclase"/>
</dbReference>
<dbReference type="GO" id="GO:0003964">
    <property type="term" value="F:RNA-directed DNA polymerase activity"/>
    <property type="evidence" value="ECO:0007669"/>
    <property type="project" value="UniProtKB-KW"/>
</dbReference>
<evidence type="ECO:0000256" key="7">
    <source>
        <dbReference type="ARBA" id="ARBA00022918"/>
    </source>
</evidence>
<dbReference type="PROSITE" id="PS50994">
    <property type="entry name" value="INTEGRASE"/>
    <property type="match status" value="1"/>
</dbReference>
<evidence type="ECO:0000313" key="9">
    <source>
        <dbReference type="EMBL" id="OBZ66096.1"/>
    </source>
</evidence>
<keyword evidence="7" id="KW-0695">RNA-directed DNA polymerase</keyword>
<evidence type="ECO:0000256" key="6">
    <source>
        <dbReference type="ARBA" id="ARBA00022884"/>
    </source>
</evidence>
<keyword evidence="2" id="KW-0548">Nucleotidyltransferase</keyword>
<comment type="caution">
    <text evidence="9">The sequence shown here is derived from an EMBL/GenBank/DDBJ whole genome shotgun (WGS) entry which is preliminary data.</text>
</comment>
<dbReference type="Pfam" id="PF00078">
    <property type="entry name" value="RVT_1"/>
    <property type="match status" value="1"/>
</dbReference>
<dbReference type="InterPro" id="IPR000477">
    <property type="entry name" value="RT_dom"/>
</dbReference>
<dbReference type="GO" id="GO:0016787">
    <property type="term" value="F:hydrolase activity"/>
    <property type="evidence" value="ECO:0007669"/>
    <property type="project" value="UniProtKB-KW"/>
</dbReference>
<dbReference type="InterPro" id="IPR041373">
    <property type="entry name" value="RT_RNaseH"/>
</dbReference>
<dbReference type="EMBL" id="LUGG01000033">
    <property type="protein sequence ID" value="OBZ66096.1"/>
    <property type="molecule type" value="Genomic_DNA"/>
</dbReference>
<dbReference type="GO" id="GO:0004519">
    <property type="term" value="F:endonuclease activity"/>
    <property type="evidence" value="ECO:0007669"/>
    <property type="project" value="UniProtKB-KW"/>
</dbReference>
<dbReference type="InterPro" id="IPR043502">
    <property type="entry name" value="DNA/RNA_pol_sf"/>
</dbReference>
<dbReference type="GO" id="GO:0005634">
    <property type="term" value="C:nucleus"/>
    <property type="evidence" value="ECO:0007669"/>
    <property type="project" value="UniProtKB-ARBA"/>
</dbReference>
<accession>A0A1C7LPE5</accession>
<dbReference type="Pfam" id="PF17917">
    <property type="entry name" value="RT_RNaseH"/>
    <property type="match status" value="1"/>
</dbReference>
<dbReference type="PANTHER" id="PTHR37984:SF5">
    <property type="entry name" value="PROTEIN NYNRIN-LIKE"/>
    <property type="match status" value="1"/>
</dbReference>
<gene>
    <name evidence="9" type="primary">pol_3</name>
    <name evidence="9" type="ORF">A0H81_13930</name>
</gene>
<dbReference type="GO" id="GO:0003723">
    <property type="term" value="F:RNA binding"/>
    <property type="evidence" value="ECO:0007669"/>
    <property type="project" value="UniProtKB-KW"/>
</dbReference>
<evidence type="ECO:0000256" key="5">
    <source>
        <dbReference type="ARBA" id="ARBA00022801"/>
    </source>
</evidence>
<dbReference type="InterPro" id="IPR050951">
    <property type="entry name" value="Retrovirus_Pol_polyprotein"/>
</dbReference>
<protein>
    <submittedName>
        <fullName evidence="9">Retrovirus-related Pol polyprotein from transposon opus</fullName>
    </submittedName>
</protein>
<keyword evidence="1" id="KW-0808">Transferase</keyword>